<protein>
    <submittedName>
        <fullName evidence="1">Uncharacterized protein</fullName>
    </submittedName>
</protein>
<proteinExistence type="predicted"/>
<sequence>MSKQSKEAGLEFIIAKLKEAWKELLFTDRASLARGTAALQDARSRIVNHYDIDVDHDLPFEFVQLSLACGYAEDRDYGNAVKHLRQILNGMN</sequence>
<evidence type="ECO:0000313" key="1">
    <source>
        <dbReference type="EMBL" id="QGZ16100.1"/>
    </source>
</evidence>
<dbReference type="EMBL" id="MN718199">
    <property type="protein sequence ID" value="QGZ16100.1"/>
    <property type="molecule type" value="Genomic_DNA"/>
</dbReference>
<gene>
    <name evidence="1" type="ORF">Kuja_1090</name>
</gene>
<evidence type="ECO:0000313" key="2">
    <source>
        <dbReference type="Proteomes" id="UP000433471"/>
    </source>
</evidence>
<reference evidence="1 2" key="1">
    <citation type="submission" date="2019-11" db="EMBL/GenBank/DDBJ databases">
        <title>Characterization of a novel member of the family Ackermannviridae.</title>
        <authorList>
            <person name="Maina A.N."/>
            <person name="Mwaura F.B."/>
            <person name="Jumba M."/>
        </authorList>
    </citation>
    <scope>NUCLEOTIDE SEQUENCE [LARGE SCALE GENOMIC DNA]</scope>
</reference>
<accession>A0A6B9J589</accession>
<name>A0A6B9J589_9CAUD</name>
<keyword evidence="2" id="KW-1185">Reference proteome</keyword>
<organism evidence="1 2">
    <name type="scientific">Vibrio phage vB_VchM_Kuja</name>
    <dbReference type="NCBI Taxonomy" id="2686437"/>
    <lineage>
        <taxon>Viruses</taxon>
        <taxon>Duplodnaviria</taxon>
        <taxon>Heunggongvirae</taxon>
        <taxon>Uroviricota</taxon>
        <taxon>Caudoviricetes</taxon>
        <taxon>Pantevenvirales</taxon>
        <taxon>Ackermannviridae</taxon>
        <taxon>Kujavirus</taxon>
        <taxon>Kujavirus kuja</taxon>
    </lineage>
</organism>
<dbReference type="Proteomes" id="UP000433471">
    <property type="component" value="Segment"/>
</dbReference>